<evidence type="ECO:0000313" key="4">
    <source>
        <dbReference type="EMBL" id="CCW18007.1"/>
    </source>
</evidence>
<name>N1MQQ3_9SPHN</name>
<gene>
    <name evidence="4" type="ORF">EBBID32_23570</name>
</gene>
<dbReference type="Proteomes" id="UP000013201">
    <property type="component" value="Unassembled WGS sequence"/>
</dbReference>
<organism evidence="4 5">
    <name type="scientific">Sphingobium indicum BiD32</name>
    <dbReference type="NCBI Taxonomy" id="1301087"/>
    <lineage>
        <taxon>Bacteria</taxon>
        <taxon>Pseudomonadati</taxon>
        <taxon>Pseudomonadota</taxon>
        <taxon>Alphaproteobacteria</taxon>
        <taxon>Sphingomonadales</taxon>
        <taxon>Sphingomonadaceae</taxon>
        <taxon>Sphingobium</taxon>
    </lineage>
</organism>
<reference evidence="4 5" key="1">
    <citation type="submission" date="2013-03" db="EMBL/GenBank/DDBJ databases">
        <authorList>
            <person name="Le V."/>
        </authorList>
    </citation>
    <scope>NUCLEOTIDE SEQUENCE [LARGE SCALE GENOMIC DNA]</scope>
    <source>
        <strain evidence="4 5">BiD32</strain>
    </source>
</reference>
<dbReference type="CDD" id="cd04301">
    <property type="entry name" value="NAT_SF"/>
    <property type="match status" value="1"/>
</dbReference>
<dbReference type="OrthoDB" id="1821130at2"/>
<sequence>MASVLKIRRLATAEVKAAVALWWVTDLLKPWNDPQADAERALATPTSTILAGLLNDQLVATAMVGSDGHRGWVYYLAVSPGHQRCGFGSQMMAACEAWIEDLGIPKIQLMVRAENRATARFYRRIGYEVGEFIFLSKRLGQDEAED</sequence>
<dbReference type="Gene3D" id="3.40.630.30">
    <property type="match status" value="1"/>
</dbReference>
<dbReference type="InterPro" id="IPR016181">
    <property type="entry name" value="Acyl_CoA_acyltransferase"/>
</dbReference>
<dbReference type="Pfam" id="PF00583">
    <property type="entry name" value="Acetyltransf_1"/>
    <property type="match status" value="1"/>
</dbReference>
<dbReference type="RefSeq" id="WP_006957091.1">
    <property type="nucleotide sequence ID" value="NZ_CAVK010000115.1"/>
</dbReference>
<evidence type="ECO:0000256" key="1">
    <source>
        <dbReference type="ARBA" id="ARBA00022679"/>
    </source>
</evidence>
<dbReference type="PANTHER" id="PTHR43877">
    <property type="entry name" value="AMINOALKYLPHOSPHONATE N-ACETYLTRANSFERASE-RELATED-RELATED"/>
    <property type="match status" value="1"/>
</dbReference>
<reference evidence="5" key="2">
    <citation type="submission" date="2013-04" db="EMBL/GenBank/DDBJ databases">
        <title>Bisphenol A degrading Sphingobium sp. strain BiD32.</title>
        <authorList>
            <person name="Nielsen J.L."/>
            <person name="Zhou N.A."/>
            <person name="Kjeldal H."/>
        </authorList>
    </citation>
    <scope>NUCLEOTIDE SEQUENCE [LARGE SCALE GENOMIC DNA]</scope>
    <source>
        <strain evidence="5">BiD32</strain>
    </source>
</reference>
<accession>N1MQQ3</accession>
<evidence type="ECO:0000256" key="2">
    <source>
        <dbReference type="ARBA" id="ARBA00023315"/>
    </source>
</evidence>
<dbReference type="SUPFAM" id="SSF55729">
    <property type="entry name" value="Acyl-CoA N-acyltransferases (Nat)"/>
    <property type="match status" value="1"/>
</dbReference>
<dbReference type="EMBL" id="CAVK010000115">
    <property type="protein sequence ID" value="CCW18007.1"/>
    <property type="molecule type" value="Genomic_DNA"/>
</dbReference>
<keyword evidence="1" id="KW-0808">Transferase</keyword>
<evidence type="ECO:0000259" key="3">
    <source>
        <dbReference type="PROSITE" id="PS51186"/>
    </source>
</evidence>
<dbReference type="AlphaFoldDB" id="N1MQQ3"/>
<dbReference type="GO" id="GO:0016747">
    <property type="term" value="F:acyltransferase activity, transferring groups other than amino-acyl groups"/>
    <property type="evidence" value="ECO:0007669"/>
    <property type="project" value="InterPro"/>
</dbReference>
<dbReference type="InterPro" id="IPR050832">
    <property type="entry name" value="Bact_Acetyltransf"/>
</dbReference>
<evidence type="ECO:0000313" key="5">
    <source>
        <dbReference type="Proteomes" id="UP000013201"/>
    </source>
</evidence>
<keyword evidence="2" id="KW-0012">Acyltransferase</keyword>
<feature type="domain" description="N-acetyltransferase" evidence="3">
    <location>
        <begin position="5"/>
        <end position="146"/>
    </location>
</feature>
<protein>
    <submittedName>
        <fullName evidence="4">GCN5-related N-acetyltransferase</fullName>
    </submittedName>
</protein>
<keyword evidence="5" id="KW-1185">Reference proteome</keyword>
<dbReference type="NCBIfam" id="NF002959">
    <property type="entry name" value="PRK03624.1"/>
    <property type="match status" value="1"/>
</dbReference>
<dbReference type="InterPro" id="IPR000182">
    <property type="entry name" value="GNAT_dom"/>
</dbReference>
<dbReference type="PROSITE" id="PS51186">
    <property type="entry name" value="GNAT"/>
    <property type="match status" value="1"/>
</dbReference>
<comment type="caution">
    <text evidence="4">The sequence shown here is derived from an EMBL/GenBank/DDBJ whole genome shotgun (WGS) entry which is preliminary data.</text>
</comment>
<proteinExistence type="predicted"/>